<gene>
    <name evidence="1" type="primary">marB</name>
    <name evidence="1" type="ORF">HVY52_11575</name>
</gene>
<dbReference type="InterPro" id="IPR025732">
    <property type="entry name" value="MarB"/>
</dbReference>
<accession>A0A7L6S8P8</accession>
<dbReference type="GeneID" id="75057413"/>
<reference evidence="1 2" key="1">
    <citation type="submission" date="2020-06" db="EMBL/GenBank/DDBJ databases">
        <title>REHAB project genomes.</title>
        <authorList>
            <person name="Shaw L.P."/>
        </authorList>
    </citation>
    <scope>NUCLEOTIDE SEQUENCE [LARGE SCALE GENOMIC DNA]</scope>
    <source>
        <strain evidence="1 2">RHB28-C13</strain>
    </source>
</reference>
<protein>
    <submittedName>
        <fullName evidence="1">Multiple antibiotic resistance protein MarB</fullName>
    </submittedName>
</protein>
<proteinExistence type="predicted"/>
<dbReference type="NCBIfam" id="NF007508">
    <property type="entry name" value="PRK10106.1"/>
    <property type="match status" value="1"/>
</dbReference>
<dbReference type="RefSeq" id="WP_000675201.1">
    <property type="nucleotide sequence ID" value="NZ_BRYV01000044.1"/>
</dbReference>
<evidence type="ECO:0000313" key="1">
    <source>
        <dbReference type="EMBL" id="QLN00412.1"/>
    </source>
</evidence>
<dbReference type="Pfam" id="PF13999">
    <property type="entry name" value="MarB"/>
    <property type="match status" value="1"/>
</dbReference>
<evidence type="ECO:0000313" key="2">
    <source>
        <dbReference type="Proteomes" id="UP000510927"/>
    </source>
</evidence>
<name>A0A7L6S8P8_ESCFE</name>
<sequence length="72" mass="7814">MKFYAVTGTTLLLLFSGAVFAEHTQMPETHETSEKVIIPSSMAQTPADLNHMGVGSDKSDVLGVPYFNGQRL</sequence>
<organism evidence="1 2">
    <name type="scientific">Escherichia fergusonii</name>
    <dbReference type="NCBI Taxonomy" id="564"/>
    <lineage>
        <taxon>Bacteria</taxon>
        <taxon>Pseudomonadati</taxon>
        <taxon>Pseudomonadota</taxon>
        <taxon>Gammaproteobacteria</taxon>
        <taxon>Enterobacterales</taxon>
        <taxon>Enterobacteriaceae</taxon>
        <taxon>Escherichia</taxon>
    </lineage>
</organism>
<dbReference type="AlphaFoldDB" id="A0A7L6S8P8"/>
<dbReference type="EMBL" id="CP055675">
    <property type="protein sequence ID" value="QLN00412.1"/>
    <property type="molecule type" value="Genomic_DNA"/>
</dbReference>
<dbReference type="Proteomes" id="UP000510927">
    <property type="component" value="Chromosome"/>
</dbReference>